<evidence type="ECO:0000313" key="1">
    <source>
        <dbReference type="EMBL" id="KPZ13518.1"/>
    </source>
</evidence>
<dbReference type="EMBL" id="RBRS01000105">
    <property type="protein sequence ID" value="RMR22111.1"/>
    <property type="molecule type" value="Genomic_DNA"/>
</dbReference>
<organism evidence="1 3">
    <name type="scientific">Pseudomonas amygdali pv. ulmi</name>
    <dbReference type="NCBI Taxonomy" id="251720"/>
    <lineage>
        <taxon>Bacteria</taxon>
        <taxon>Pseudomonadati</taxon>
        <taxon>Pseudomonadota</taxon>
        <taxon>Gammaproteobacteria</taxon>
        <taxon>Pseudomonadales</taxon>
        <taxon>Pseudomonadaceae</taxon>
        <taxon>Pseudomonas</taxon>
        <taxon>Pseudomonas amygdali</taxon>
    </lineage>
</organism>
<gene>
    <name evidence="1" type="ORF">ALO41_04987</name>
    <name evidence="2" type="ORF">ALP90_00797</name>
</gene>
<dbReference type="NCBIfam" id="NF041512">
    <property type="entry name" value="PA2817_fam"/>
    <property type="match status" value="1"/>
</dbReference>
<sequence>MTFKVTPHSRRVELYTLAPVFAFEDYPMADATLDHQLGLLAHLRSILVALGEAEQVPEESHALFMERFDELVEQLPQDPIESQYLGQDILCQVIQRYPQIAHLVPRDLLWFFAGDCLHFMPDDEIELYQALEERRYEAEQNDEPFDWNQEKQLLAMSTQGSKH</sequence>
<evidence type="ECO:0000313" key="2">
    <source>
        <dbReference type="EMBL" id="RMR22111.1"/>
    </source>
</evidence>
<comment type="caution">
    <text evidence="1">The sequence shown here is derived from an EMBL/GenBank/DDBJ whole genome shotgun (WGS) entry which is preliminary data.</text>
</comment>
<evidence type="ECO:0008006" key="5">
    <source>
        <dbReference type="Google" id="ProtNLM"/>
    </source>
</evidence>
<name>A0A0Q0CMF6_PSEA0</name>
<dbReference type="AlphaFoldDB" id="A0A0Q0CMF6"/>
<evidence type="ECO:0000313" key="3">
    <source>
        <dbReference type="Proteomes" id="UP000050266"/>
    </source>
</evidence>
<accession>A0A0Q0CMF6</accession>
<reference evidence="1 3" key="1">
    <citation type="submission" date="2015-09" db="EMBL/GenBank/DDBJ databases">
        <title>Genome announcement of multiple Pseudomonas syringae strains.</title>
        <authorList>
            <person name="Thakur S."/>
            <person name="Wang P.W."/>
            <person name="Gong Y."/>
            <person name="Weir B.S."/>
            <person name="Guttman D.S."/>
        </authorList>
    </citation>
    <scope>NUCLEOTIDE SEQUENCE [LARGE SCALE GENOMIC DNA]</scope>
    <source>
        <strain evidence="1 3">ICMP3962</strain>
    </source>
</reference>
<dbReference type="PATRIC" id="fig|251720.4.peg.2561"/>
<protein>
    <recommendedName>
        <fullName evidence="5">Dehydrogenase</fullName>
    </recommendedName>
</protein>
<evidence type="ECO:0000313" key="4">
    <source>
        <dbReference type="Proteomes" id="UP000271097"/>
    </source>
</evidence>
<dbReference type="Proteomes" id="UP000271097">
    <property type="component" value="Unassembled WGS sequence"/>
</dbReference>
<reference evidence="2 4" key="2">
    <citation type="submission" date="2018-08" db="EMBL/GenBank/DDBJ databases">
        <title>Recombination of ecologically and evolutionarily significant loci maintains genetic cohesion in the Pseudomonas syringae species complex.</title>
        <authorList>
            <person name="Dillon M."/>
            <person name="Thakur S."/>
            <person name="Almeida R.N.D."/>
            <person name="Weir B.S."/>
            <person name="Guttman D.S."/>
        </authorList>
    </citation>
    <scope>NUCLEOTIDE SEQUENCE [LARGE SCALE GENOMIC DNA]</scope>
    <source>
        <strain evidence="2 4">ICMP 5931</strain>
    </source>
</reference>
<dbReference type="InterPro" id="IPR048156">
    <property type="entry name" value="PA2817-like"/>
</dbReference>
<proteinExistence type="predicted"/>
<dbReference type="EMBL" id="LJRQ01000170">
    <property type="protein sequence ID" value="KPZ13518.1"/>
    <property type="molecule type" value="Genomic_DNA"/>
</dbReference>
<dbReference type="Proteomes" id="UP000050266">
    <property type="component" value="Unassembled WGS sequence"/>
</dbReference>